<dbReference type="RefSeq" id="WP_049174059.1">
    <property type="nucleotide sequence ID" value="NZ_BKFK01000012.1"/>
</dbReference>
<accession>A0A3D2SJ62</accession>
<protein>
    <submittedName>
        <fullName evidence="1">Uncharacterized protein</fullName>
    </submittedName>
</protein>
<organism evidence="1 2">
    <name type="scientific">Acinetobacter ursingii</name>
    <dbReference type="NCBI Taxonomy" id="108980"/>
    <lineage>
        <taxon>Bacteria</taxon>
        <taxon>Pseudomonadati</taxon>
        <taxon>Pseudomonadota</taxon>
        <taxon>Gammaproteobacteria</taxon>
        <taxon>Moraxellales</taxon>
        <taxon>Moraxellaceae</taxon>
        <taxon>Acinetobacter</taxon>
    </lineage>
</organism>
<comment type="caution">
    <text evidence="1">The sequence shown here is derived from an EMBL/GenBank/DDBJ whole genome shotgun (WGS) entry which is preliminary data.</text>
</comment>
<reference evidence="1 2" key="1">
    <citation type="journal article" date="2018" name="Nat. Biotechnol.">
        <title>A standardized bacterial taxonomy based on genome phylogeny substantially revises the tree of life.</title>
        <authorList>
            <person name="Parks D.H."/>
            <person name="Chuvochina M."/>
            <person name="Waite D.W."/>
            <person name="Rinke C."/>
            <person name="Skarshewski A."/>
            <person name="Chaumeil P.A."/>
            <person name="Hugenholtz P."/>
        </authorList>
    </citation>
    <scope>NUCLEOTIDE SEQUENCE [LARGE SCALE GENOMIC DNA]</scope>
    <source>
        <strain evidence="1">UBA9669</strain>
    </source>
</reference>
<gene>
    <name evidence="1" type="ORF">DHW29_04225</name>
</gene>
<evidence type="ECO:0000313" key="1">
    <source>
        <dbReference type="EMBL" id="HCK29461.1"/>
    </source>
</evidence>
<dbReference type="EMBL" id="DPVE01000085">
    <property type="protein sequence ID" value="HCK29461.1"/>
    <property type="molecule type" value="Genomic_DNA"/>
</dbReference>
<sequence length="296" mass="33858">MIANFYIIPESLSFDNLSNADFLSSFSGFVSDYRLFLDNRSDNNIFIKNDVYNVVLPNGKSLAEFAFSRDETNGEERSLKQFLSSVFLKLPTCEISLDTLKENIKNNSIESCVGIISMGQIDGVADENQIIYDSKSWLDFRRYHLGLYHGDSNYFIAECVKYYPDLFFHENNSTSINQILKEFSHKIVFHLNALHDVLPRFPVEQNCNHSDLLKKFSIEANLDETATLEGSGKDKLEFSFKNELGEDEGVVCEPHIKLCKNNTNDGIYYYNRIYFSFGKPSIQGSKVLIAHIGKHL</sequence>
<dbReference type="AlphaFoldDB" id="A0A3D2SJ62"/>
<dbReference type="Proteomes" id="UP000263596">
    <property type="component" value="Unassembled WGS sequence"/>
</dbReference>
<proteinExistence type="predicted"/>
<name>A0A3D2SJ62_9GAMM</name>
<evidence type="ECO:0000313" key="2">
    <source>
        <dbReference type="Proteomes" id="UP000263596"/>
    </source>
</evidence>